<dbReference type="SUPFAM" id="SSF47413">
    <property type="entry name" value="lambda repressor-like DNA-binding domains"/>
    <property type="match status" value="1"/>
</dbReference>
<protein>
    <submittedName>
        <fullName evidence="2">Helix-turn-helix transcriptional regulator</fullName>
    </submittedName>
</protein>
<dbReference type="Gene3D" id="1.10.260.40">
    <property type="entry name" value="lambda repressor-like DNA-binding domains"/>
    <property type="match status" value="1"/>
</dbReference>
<dbReference type="GO" id="GO:0003677">
    <property type="term" value="F:DNA binding"/>
    <property type="evidence" value="ECO:0007669"/>
    <property type="project" value="InterPro"/>
</dbReference>
<sequence length="38" mass="4117">MRNANAVGDNINAIRFDLGLSQDQLAKRVGVRQTTVSS</sequence>
<evidence type="ECO:0000313" key="2">
    <source>
        <dbReference type="EMBL" id="HIR01803.1"/>
    </source>
</evidence>
<dbReference type="EMBL" id="DVGB01000075">
    <property type="protein sequence ID" value="HIR01803.1"/>
    <property type="molecule type" value="Genomic_DNA"/>
</dbReference>
<dbReference type="InterPro" id="IPR001387">
    <property type="entry name" value="Cro/C1-type_HTH"/>
</dbReference>
<evidence type="ECO:0000313" key="3">
    <source>
        <dbReference type="Proteomes" id="UP000824261"/>
    </source>
</evidence>
<name>A0A9D1D3E7_9ACTN</name>
<reference evidence="2" key="1">
    <citation type="submission" date="2020-10" db="EMBL/GenBank/DDBJ databases">
        <authorList>
            <person name="Gilroy R."/>
        </authorList>
    </citation>
    <scope>NUCLEOTIDE SEQUENCE</scope>
    <source>
        <strain evidence="2">ChiGjej1B1-2707</strain>
    </source>
</reference>
<organism evidence="2 3">
    <name type="scientific">Candidatus Aveggerthella stercoripullorum</name>
    <dbReference type="NCBI Taxonomy" id="2840688"/>
    <lineage>
        <taxon>Bacteria</taxon>
        <taxon>Bacillati</taxon>
        <taxon>Actinomycetota</taxon>
        <taxon>Coriobacteriia</taxon>
        <taxon>Eggerthellales</taxon>
        <taxon>Eggerthellaceae</taxon>
        <taxon>Eggerthellaceae incertae sedis</taxon>
        <taxon>Candidatus Aveggerthella</taxon>
    </lineage>
</organism>
<evidence type="ECO:0000259" key="1">
    <source>
        <dbReference type="PROSITE" id="PS50943"/>
    </source>
</evidence>
<feature type="domain" description="HTH cro/C1-type" evidence="1">
    <location>
        <begin position="11"/>
        <end position="38"/>
    </location>
</feature>
<accession>A0A9D1D3E7</accession>
<feature type="non-terminal residue" evidence="2">
    <location>
        <position position="38"/>
    </location>
</feature>
<dbReference type="Proteomes" id="UP000824261">
    <property type="component" value="Unassembled WGS sequence"/>
</dbReference>
<dbReference type="Pfam" id="PF01381">
    <property type="entry name" value="HTH_3"/>
    <property type="match status" value="1"/>
</dbReference>
<dbReference type="InterPro" id="IPR010982">
    <property type="entry name" value="Lambda_DNA-bd_dom_sf"/>
</dbReference>
<reference evidence="2" key="2">
    <citation type="journal article" date="2021" name="PeerJ">
        <title>Extensive microbial diversity within the chicken gut microbiome revealed by metagenomics and culture.</title>
        <authorList>
            <person name="Gilroy R."/>
            <person name="Ravi A."/>
            <person name="Getino M."/>
            <person name="Pursley I."/>
            <person name="Horton D.L."/>
            <person name="Alikhan N.F."/>
            <person name="Baker D."/>
            <person name="Gharbi K."/>
            <person name="Hall N."/>
            <person name="Watson M."/>
            <person name="Adriaenssens E.M."/>
            <person name="Foster-Nyarko E."/>
            <person name="Jarju S."/>
            <person name="Secka A."/>
            <person name="Antonio M."/>
            <person name="Oren A."/>
            <person name="Chaudhuri R.R."/>
            <person name="La Ragione R."/>
            <person name="Hildebrand F."/>
            <person name="Pallen M.J."/>
        </authorList>
    </citation>
    <scope>NUCLEOTIDE SEQUENCE</scope>
    <source>
        <strain evidence="2">ChiGjej1B1-2707</strain>
    </source>
</reference>
<dbReference type="PROSITE" id="PS50943">
    <property type="entry name" value="HTH_CROC1"/>
    <property type="match status" value="1"/>
</dbReference>
<dbReference type="CDD" id="cd00093">
    <property type="entry name" value="HTH_XRE"/>
    <property type="match status" value="1"/>
</dbReference>
<gene>
    <name evidence="2" type="ORF">IAA69_06030</name>
</gene>
<comment type="caution">
    <text evidence="2">The sequence shown here is derived from an EMBL/GenBank/DDBJ whole genome shotgun (WGS) entry which is preliminary data.</text>
</comment>
<dbReference type="AlphaFoldDB" id="A0A9D1D3E7"/>
<proteinExistence type="predicted"/>